<organism evidence="2 3">
    <name type="scientific">Brachionus plicatilis</name>
    <name type="common">Marine rotifer</name>
    <name type="synonym">Brachionus muelleri</name>
    <dbReference type="NCBI Taxonomy" id="10195"/>
    <lineage>
        <taxon>Eukaryota</taxon>
        <taxon>Metazoa</taxon>
        <taxon>Spiralia</taxon>
        <taxon>Gnathifera</taxon>
        <taxon>Rotifera</taxon>
        <taxon>Eurotatoria</taxon>
        <taxon>Monogononta</taxon>
        <taxon>Pseudotrocha</taxon>
        <taxon>Ploima</taxon>
        <taxon>Brachionidae</taxon>
        <taxon>Brachionus</taxon>
    </lineage>
</organism>
<evidence type="ECO:0000256" key="1">
    <source>
        <dbReference type="SAM" id="Phobius"/>
    </source>
</evidence>
<dbReference type="AlphaFoldDB" id="A0A3M7RT54"/>
<reference evidence="2 3" key="1">
    <citation type="journal article" date="2018" name="Sci. Rep.">
        <title>Genomic signatures of local adaptation to the degree of environmental predictability in rotifers.</title>
        <authorList>
            <person name="Franch-Gras L."/>
            <person name="Hahn C."/>
            <person name="Garcia-Roger E.M."/>
            <person name="Carmona M.J."/>
            <person name="Serra M."/>
            <person name="Gomez A."/>
        </authorList>
    </citation>
    <scope>NUCLEOTIDE SEQUENCE [LARGE SCALE GENOMIC DNA]</scope>
    <source>
        <strain evidence="2">HYR1</strain>
    </source>
</reference>
<keyword evidence="3" id="KW-1185">Reference proteome</keyword>
<keyword evidence="1" id="KW-0472">Membrane</keyword>
<evidence type="ECO:0000313" key="2">
    <source>
        <dbReference type="EMBL" id="RNA26487.1"/>
    </source>
</evidence>
<comment type="caution">
    <text evidence="2">The sequence shown here is derived from an EMBL/GenBank/DDBJ whole genome shotgun (WGS) entry which is preliminary data.</text>
</comment>
<name>A0A3M7RT54_BRAPC</name>
<keyword evidence="1" id="KW-1133">Transmembrane helix</keyword>
<proteinExistence type="predicted"/>
<evidence type="ECO:0000313" key="3">
    <source>
        <dbReference type="Proteomes" id="UP000276133"/>
    </source>
</evidence>
<dbReference type="Proteomes" id="UP000276133">
    <property type="component" value="Unassembled WGS sequence"/>
</dbReference>
<feature type="transmembrane region" description="Helical" evidence="1">
    <location>
        <begin position="20"/>
        <end position="40"/>
    </location>
</feature>
<protein>
    <submittedName>
        <fullName evidence="2">Uncharacterized protein</fullName>
    </submittedName>
</protein>
<sequence length="132" mass="14856">MDFKYTQALKVVFGVFQPLNGLYLVFAQNSVCLLYFAAILKSADNFSEKCFEHFIDAGARTCRSLKIVKAFGQSPNSGVSLINNSLSSVYLVSTNNKGNVLYRFTVSFKLLFYFSYPIFQAFKALFVGDVKH</sequence>
<accession>A0A3M7RT54</accession>
<gene>
    <name evidence="2" type="ORF">BpHYR1_052943</name>
</gene>
<keyword evidence="1" id="KW-0812">Transmembrane</keyword>
<dbReference type="EMBL" id="REGN01002736">
    <property type="protein sequence ID" value="RNA26487.1"/>
    <property type="molecule type" value="Genomic_DNA"/>
</dbReference>